<reference evidence="2" key="1">
    <citation type="submission" date="2018-11" db="EMBL/GenBank/DDBJ databases">
        <authorList>
            <consortium name="Pathogen Informatics"/>
        </authorList>
    </citation>
    <scope>NUCLEOTIDE SEQUENCE</scope>
</reference>
<dbReference type="EMBL" id="CAAALY010031088">
    <property type="protein sequence ID" value="VEL17103.1"/>
    <property type="molecule type" value="Genomic_DNA"/>
</dbReference>
<sequence>MWKLLAWPEPLAVFKAPLMDLFAINSTTLEALTKRILCLTKDKIHICRLPENEGSSPLGEDETDDQETTPCRPDAVKTGHVSSDERPKPSRNHVTASILLCDSKLSSLPVPQLDRSNSCPTTLNSKRAKDTWSFAKAVCPELRMLRSGRLSLETPEGPHNRKRCTIKSLDSHSREVKTEDLIAPFGLQCLSVLPSPVVDKEAPGEETTVQFAVGSSWTNHILVCTARLQESKCTGEDLVTAYRWVAIKEAPATGDKTYKVKGNHICSLKGSCLNHTGGKFSFFFH</sequence>
<protein>
    <submittedName>
        <fullName evidence="2">Uncharacterized protein</fullName>
    </submittedName>
</protein>
<proteinExistence type="predicted"/>
<dbReference type="Proteomes" id="UP000784294">
    <property type="component" value="Unassembled WGS sequence"/>
</dbReference>
<name>A0A3S5BT38_9PLAT</name>
<feature type="region of interest" description="Disordered" evidence="1">
    <location>
        <begin position="50"/>
        <end position="91"/>
    </location>
</feature>
<evidence type="ECO:0000313" key="3">
    <source>
        <dbReference type="Proteomes" id="UP000784294"/>
    </source>
</evidence>
<feature type="compositionally biased region" description="Basic and acidic residues" evidence="1">
    <location>
        <begin position="74"/>
        <end position="88"/>
    </location>
</feature>
<evidence type="ECO:0000256" key="1">
    <source>
        <dbReference type="SAM" id="MobiDB-lite"/>
    </source>
</evidence>
<organism evidence="2 3">
    <name type="scientific">Protopolystoma xenopodis</name>
    <dbReference type="NCBI Taxonomy" id="117903"/>
    <lineage>
        <taxon>Eukaryota</taxon>
        <taxon>Metazoa</taxon>
        <taxon>Spiralia</taxon>
        <taxon>Lophotrochozoa</taxon>
        <taxon>Platyhelminthes</taxon>
        <taxon>Monogenea</taxon>
        <taxon>Polyopisthocotylea</taxon>
        <taxon>Polystomatidea</taxon>
        <taxon>Polystomatidae</taxon>
        <taxon>Protopolystoma</taxon>
    </lineage>
</organism>
<comment type="caution">
    <text evidence="2">The sequence shown here is derived from an EMBL/GenBank/DDBJ whole genome shotgun (WGS) entry which is preliminary data.</text>
</comment>
<dbReference type="AlphaFoldDB" id="A0A3S5BT38"/>
<gene>
    <name evidence="2" type="ORF">PXEA_LOCUS10543</name>
</gene>
<evidence type="ECO:0000313" key="2">
    <source>
        <dbReference type="EMBL" id="VEL17103.1"/>
    </source>
</evidence>
<accession>A0A3S5BT38</accession>
<keyword evidence="3" id="KW-1185">Reference proteome</keyword>